<evidence type="ECO:0000259" key="2">
    <source>
        <dbReference type="PROSITE" id="PS51898"/>
    </source>
</evidence>
<dbReference type="RefSeq" id="WP_120328718.1">
    <property type="nucleotide sequence ID" value="NZ_RAQQ01000008.1"/>
</dbReference>
<sequence>MKEEDQENRTCLEVALERLEERSIKDSTYKSYLKTLRILDLEDFPYKKLTARILNQRLSRVLTDSTRRKHAINLRAALGVKIPVAKARQKEYDLPSVQELHQTFEDSVYRIHAFTMLYAGARISEALVKQPCKGNVITFDRQRADKTYEVISPKTSGPVVVPSWFAAEYAATPAKDFEKGHPTVYKGIRRRTLKMLGVEMNPHQLRHRFAMALVEMGASPRVLQAQMRHHHVNVSLQYYVSHRQQDISGFMERMGN</sequence>
<dbReference type="AlphaFoldDB" id="A0A420F1M2"/>
<dbReference type="InterPro" id="IPR002104">
    <property type="entry name" value="Integrase_catalytic"/>
</dbReference>
<dbReference type="OrthoDB" id="9803188at2"/>
<evidence type="ECO:0000313" key="4">
    <source>
        <dbReference type="Proteomes" id="UP000285744"/>
    </source>
</evidence>
<dbReference type="Proteomes" id="UP000285744">
    <property type="component" value="Unassembled WGS sequence"/>
</dbReference>
<proteinExistence type="predicted"/>
<feature type="domain" description="Tyr recombinase" evidence="2">
    <location>
        <begin position="90"/>
        <end position="252"/>
    </location>
</feature>
<dbReference type="SUPFAM" id="SSF56349">
    <property type="entry name" value="DNA breaking-rejoining enzymes"/>
    <property type="match status" value="1"/>
</dbReference>
<dbReference type="Pfam" id="PF00589">
    <property type="entry name" value="Phage_integrase"/>
    <property type="match status" value="1"/>
</dbReference>
<dbReference type="PROSITE" id="PS51898">
    <property type="entry name" value="TYR_RECOMBINASE"/>
    <property type="match status" value="1"/>
</dbReference>
<comment type="caution">
    <text evidence="3">The sequence shown here is derived from an EMBL/GenBank/DDBJ whole genome shotgun (WGS) entry which is preliminary data.</text>
</comment>
<gene>
    <name evidence="3" type="ORF">D7I43_12905</name>
</gene>
<accession>A0A420F1M2</accession>
<organism evidence="3 4">
    <name type="scientific">Micromonospora globbae</name>
    <dbReference type="NCBI Taxonomy" id="1894969"/>
    <lineage>
        <taxon>Bacteria</taxon>
        <taxon>Bacillati</taxon>
        <taxon>Actinomycetota</taxon>
        <taxon>Actinomycetes</taxon>
        <taxon>Micromonosporales</taxon>
        <taxon>Micromonosporaceae</taxon>
        <taxon>Micromonospora</taxon>
    </lineage>
</organism>
<protein>
    <recommendedName>
        <fullName evidence="2">Tyr recombinase domain-containing protein</fullName>
    </recommendedName>
</protein>
<dbReference type="GO" id="GO:0003677">
    <property type="term" value="F:DNA binding"/>
    <property type="evidence" value="ECO:0007669"/>
    <property type="project" value="InterPro"/>
</dbReference>
<evidence type="ECO:0000256" key="1">
    <source>
        <dbReference type="ARBA" id="ARBA00023172"/>
    </source>
</evidence>
<dbReference type="InterPro" id="IPR011010">
    <property type="entry name" value="DNA_brk_join_enz"/>
</dbReference>
<dbReference type="Gene3D" id="1.10.443.10">
    <property type="entry name" value="Intergrase catalytic core"/>
    <property type="match status" value="1"/>
</dbReference>
<dbReference type="EMBL" id="RAQQ01000008">
    <property type="protein sequence ID" value="RKF26851.1"/>
    <property type="molecule type" value="Genomic_DNA"/>
</dbReference>
<dbReference type="GO" id="GO:0006310">
    <property type="term" value="P:DNA recombination"/>
    <property type="evidence" value="ECO:0007669"/>
    <property type="project" value="UniProtKB-KW"/>
</dbReference>
<dbReference type="GO" id="GO:0015074">
    <property type="term" value="P:DNA integration"/>
    <property type="evidence" value="ECO:0007669"/>
    <property type="project" value="InterPro"/>
</dbReference>
<name>A0A420F1M2_9ACTN</name>
<reference evidence="3 4" key="1">
    <citation type="journal article" date="2018" name="Int. J. Syst. Evol. Microbiol.">
        <title>Micromonospora globbae sp. nov., an endophytic actinomycete isolated from roots of Globba winitii C. H. Wright.</title>
        <authorList>
            <person name="Kuncharoen N."/>
            <person name="Pittayakhajonwut P."/>
            <person name="Tanasupawat S."/>
        </authorList>
    </citation>
    <scope>NUCLEOTIDE SEQUENCE [LARGE SCALE GENOMIC DNA]</scope>
    <source>
        <strain evidence="3 4">WPS1-2</strain>
    </source>
</reference>
<dbReference type="InterPro" id="IPR013762">
    <property type="entry name" value="Integrase-like_cat_sf"/>
</dbReference>
<keyword evidence="1" id="KW-0233">DNA recombination</keyword>
<evidence type="ECO:0000313" key="3">
    <source>
        <dbReference type="EMBL" id="RKF26851.1"/>
    </source>
</evidence>